<dbReference type="Gene3D" id="2.40.360.20">
    <property type="match status" value="1"/>
</dbReference>
<feature type="domain" description="DUF3108" evidence="2">
    <location>
        <begin position="29"/>
        <end position="226"/>
    </location>
</feature>
<dbReference type="EMBL" id="FONY01000061">
    <property type="protein sequence ID" value="SFF57095.1"/>
    <property type="molecule type" value="Genomic_DNA"/>
</dbReference>
<dbReference type="AlphaFoldDB" id="A0A1I2JQ56"/>
<dbReference type="RefSeq" id="WP_091549374.1">
    <property type="nucleotide sequence ID" value="NZ_FONY01000061.1"/>
</dbReference>
<proteinExistence type="predicted"/>
<dbReference type="OrthoDB" id="665223at2"/>
<feature type="signal peptide" evidence="1">
    <location>
        <begin position="1"/>
        <end position="19"/>
    </location>
</feature>
<feature type="chain" id="PRO_5011504158" description="DUF3108 domain-containing protein" evidence="1">
    <location>
        <begin position="20"/>
        <end position="230"/>
    </location>
</feature>
<protein>
    <recommendedName>
        <fullName evidence="2">DUF3108 domain-containing protein</fullName>
    </recommendedName>
</protein>
<evidence type="ECO:0000259" key="2">
    <source>
        <dbReference type="Pfam" id="PF21347"/>
    </source>
</evidence>
<evidence type="ECO:0000313" key="4">
    <source>
        <dbReference type="Proteomes" id="UP000199513"/>
    </source>
</evidence>
<keyword evidence="4" id="KW-1185">Reference proteome</keyword>
<gene>
    <name evidence="3" type="ORF">SAMN04488541_10618</name>
</gene>
<dbReference type="InterPro" id="IPR049279">
    <property type="entry name" value="DUF3108-like"/>
</dbReference>
<name>A0A1I2JQ56_9BACT</name>
<dbReference type="STRING" id="1003.SAMN04488541_10618"/>
<organism evidence="3 4">
    <name type="scientific">Thermoflexibacter ruber</name>
    <dbReference type="NCBI Taxonomy" id="1003"/>
    <lineage>
        <taxon>Bacteria</taxon>
        <taxon>Pseudomonadati</taxon>
        <taxon>Bacteroidota</taxon>
        <taxon>Cytophagia</taxon>
        <taxon>Cytophagales</taxon>
        <taxon>Thermoflexibacteraceae</taxon>
        <taxon>Thermoflexibacter</taxon>
    </lineage>
</organism>
<reference evidence="3 4" key="1">
    <citation type="submission" date="2016-10" db="EMBL/GenBank/DDBJ databases">
        <authorList>
            <person name="de Groot N.N."/>
        </authorList>
    </citation>
    <scope>NUCLEOTIDE SEQUENCE [LARGE SCALE GENOMIC DNA]</scope>
    <source>
        <strain>GEY</strain>
        <strain evidence="4">DSM 9560</strain>
    </source>
</reference>
<accession>A0A1I2JQ56</accession>
<sequence>MRKSLFLFIISLFSSISFAQDCNSFYNFKEGTSFTLQNFNAKNKLVASTKQKCLSLSQSSNTFNMTMQSESYDEKNKKLSEGTFVIRCENGVIKFDMKNLAMRDMPDMKNTDMKVEVTGDELDLPANLEVGQVLNNVNYGVKATMGVMNLFNRQISIKDRKVEAKESVTTPAGTFECYKVSYTTETTGLLGKKVNIKSIIWYAKNYGMVKEESYDDKGKLVGYTLLSEFK</sequence>
<evidence type="ECO:0000256" key="1">
    <source>
        <dbReference type="SAM" id="SignalP"/>
    </source>
</evidence>
<dbReference type="Proteomes" id="UP000199513">
    <property type="component" value="Unassembled WGS sequence"/>
</dbReference>
<keyword evidence="1" id="KW-0732">Signal</keyword>
<evidence type="ECO:0000313" key="3">
    <source>
        <dbReference type="EMBL" id="SFF57095.1"/>
    </source>
</evidence>
<dbReference type="Pfam" id="PF21347">
    <property type="entry name" value="DUF3108_like"/>
    <property type="match status" value="1"/>
</dbReference>